<evidence type="ECO:0000256" key="1">
    <source>
        <dbReference type="ARBA" id="ARBA00023054"/>
    </source>
</evidence>
<dbReference type="InterPro" id="IPR051488">
    <property type="entry name" value="WD_repeat_striatin"/>
</dbReference>
<dbReference type="PANTHER" id="PTHR15653:SF0">
    <property type="entry name" value="CONNECTOR OF KINASE TO AP-1, ISOFORM E"/>
    <property type="match status" value="1"/>
</dbReference>
<dbReference type="EMBL" id="BTGD01000020">
    <property type="protein sequence ID" value="GMM58167.1"/>
    <property type="molecule type" value="Genomic_DNA"/>
</dbReference>
<feature type="domain" description="Striatin N-terminal" evidence="3">
    <location>
        <begin position="10"/>
        <end position="55"/>
    </location>
</feature>
<dbReference type="AlphaFoldDB" id="A0AAV5S4K0"/>
<evidence type="ECO:0000259" key="3">
    <source>
        <dbReference type="Pfam" id="PF08232"/>
    </source>
</evidence>
<organism evidence="4 5">
    <name type="scientific">Maudiozyma humilis</name>
    <name type="common">Sour dough yeast</name>
    <name type="synonym">Kazachstania humilis</name>
    <dbReference type="NCBI Taxonomy" id="51915"/>
    <lineage>
        <taxon>Eukaryota</taxon>
        <taxon>Fungi</taxon>
        <taxon>Dikarya</taxon>
        <taxon>Ascomycota</taxon>
        <taxon>Saccharomycotina</taxon>
        <taxon>Saccharomycetes</taxon>
        <taxon>Saccharomycetales</taxon>
        <taxon>Saccharomycetaceae</taxon>
        <taxon>Maudiozyma</taxon>
    </lineage>
</organism>
<dbReference type="Proteomes" id="UP001377567">
    <property type="component" value="Unassembled WGS sequence"/>
</dbReference>
<sequence>MSAHTHQQYSLPGVMHYLQTEFSKNERDRITWELERAEMKSYIASLEGENKELRRKLAQLGSAETAADAGSTSAQVASGKVDSESLMKAKASVEDSVKDIIHLLNSPSVLSQFDSLNGRKAPVHEMERLALNKETGENNGNGINARSVVTESLFADNSAVTAKKGASNNTGSVGHISQISTSENQFISVFKNNILVTLDEKLKIFKIDEELQCNETGVVFDSLDIANIRGLFWLGSEFILALDDSGVKVWSLIQQRVINELNIFDEKFGITPALSFDDIIKVDFKNKWLLLQSGDNVHILEFSDMKEPHMMTLANSYTVSSSRVMDVLLGITEMSLIVLTASPLSLVIYDFEGEVLQRVALDKEVSEKLVGKQADAHLHLNKESSKLIVQLGKHMVIYSFDQKRVVLQHTLNSVPQSMYFKYATDTVGLAYDDGTVELRELPEFSHVIKKYIHNPESKSAGRKDVLIEATRISNFETILLSLSENVLKLEAFEEKR</sequence>
<evidence type="ECO:0000313" key="5">
    <source>
        <dbReference type="Proteomes" id="UP001377567"/>
    </source>
</evidence>
<dbReference type="Pfam" id="PF08232">
    <property type="entry name" value="Striatin"/>
    <property type="match status" value="1"/>
</dbReference>
<feature type="coiled-coil region" evidence="2">
    <location>
        <begin position="36"/>
        <end position="63"/>
    </location>
</feature>
<proteinExistence type="predicted"/>
<dbReference type="PANTHER" id="PTHR15653">
    <property type="entry name" value="STRIATIN"/>
    <property type="match status" value="1"/>
</dbReference>
<comment type="caution">
    <text evidence="4">The sequence shown here is derived from an EMBL/GenBank/DDBJ whole genome shotgun (WGS) entry which is preliminary data.</text>
</comment>
<accession>A0AAV5S4K0</accession>
<dbReference type="InterPro" id="IPR036322">
    <property type="entry name" value="WD40_repeat_dom_sf"/>
</dbReference>
<keyword evidence="1 2" id="KW-0175">Coiled coil</keyword>
<evidence type="ECO:0000313" key="4">
    <source>
        <dbReference type="EMBL" id="GMM58167.1"/>
    </source>
</evidence>
<name>A0AAV5S4K0_MAUHU</name>
<protein>
    <submittedName>
        <fullName evidence="4">Far8 protein</fullName>
    </submittedName>
</protein>
<dbReference type="InterPro" id="IPR013258">
    <property type="entry name" value="Striatin_N"/>
</dbReference>
<keyword evidence="5" id="KW-1185">Reference proteome</keyword>
<dbReference type="SUPFAM" id="SSF50978">
    <property type="entry name" value="WD40 repeat-like"/>
    <property type="match status" value="1"/>
</dbReference>
<evidence type="ECO:0000256" key="2">
    <source>
        <dbReference type="SAM" id="Coils"/>
    </source>
</evidence>
<reference evidence="4 5" key="1">
    <citation type="journal article" date="2023" name="Elife">
        <title>Identification of key yeast species and microbe-microbe interactions impacting larval growth of Drosophila in the wild.</title>
        <authorList>
            <person name="Mure A."/>
            <person name="Sugiura Y."/>
            <person name="Maeda R."/>
            <person name="Honda K."/>
            <person name="Sakurai N."/>
            <person name="Takahashi Y."/>
            <person name="Watada M."/>
            <person name="Katoh T."/>
            <person name="Gotoh A."/>
            <person name="Gotoh Y."/>
            <person name="Taniguchi I."/>
            <person name="Nakamura K."/>
            <person name="Hayashi T."/>
            <person name="Katayama T."/>
            <person name="Uemura T."/>
            <person name="Hattori Y."/>
        </authorList>
    </citation>
    <scope>NUCLEOTIDE SEQUENCE [LARGE SCALE GENOMIC DNA]</scope>
    <source>
        <strain evidence="4 5">KH-74</strain>
    </source>
</reference>
<gene>
    <name evidence="4" type="ORF">DAKH74_047830</name>
</gene>